<dbReference type="Proteomes" id="UP000525652">
    <property type="component" value="Unassembled WGS sequence"/>
</dbReference>
<comment type="caution">
    <text evidence="2">The sequence shown here is derived from an EMBL/GenBank/DDBJ whole genome shotgun (WGS) entry which is preliminary data.</text>
</comment>
<evidence type="ECO:0000256" key="1">
    <source>
        <dbReference type="SAM" id="MobiDB-lite"/>
    </source>
</evidence>
<protein>
    <submittedName>
        <fullName evidence="2">General secretion pathway protein GspK</fullName>
    </submittedName>
</protein>
<proteinExistence type="predicted"/>
<dbReference type="SUPFAM" id="SSF158544">
    <property type="entry name" value="GspK insert domain-like"/>
    <property type="match status" value="1"/>
</dbReference>
<keyword evidence="3" id="KW-1185">Reference proteome</keyword>
<feature type="region of interest" description="Disordered" evidence="1">
    <location>
        <begin position="301"/>
        <end position="322"/>
    </location>
</feature>
<dbReference type="Gene3D" id="1.10.40.60">
    <property type="entry name" value="EpsJ-like"/>
    <property type="match status" value="1"/>
</dbReference>
<reference evidence="2 3" key="1">
    <citation type="submission" date="2020-07" db="EMBL/GenBank/DDBJ databases">
        <authorList>
            <person name="Feng X."/>
        </authorList>
    </citation>
    <scope>NUCLEOTIDE SEQUENCE [LARGE SCALE GENOMIC DNA]</scope>
    <source>
        <strain evidence="2 3">JCM14086</strain>
    </source>
</reference>
<dbReference type="AlphaFoldDB" id="A0A7X1E5J5"/>
<dbReference type="InterPro" id="IPR038072">
    <property type="entry name" value="GspK_central_sf"/>
</dbReference>
<evidence type="ECO:0000313" key="3">
    <source>
        <dbReference type="Proteomes" id="UP000525652"/>
    </source>
</evidence>
<gene>
    <name evidence="2" type="ORF">H5P30_15095</name>
</gene>
<sequence length="347" mass="38618">MNFRQGGVLLVVLGVLAAMGMVVSLLASYALERSLLAETRGGESRSGVGLRLSSAIEAGMASLHAFEEIAEGLHDPSEGWGRPAELLSGWPTELDGIEVQIFDESNRPGLSLLGEDQLLDLLEESGFSKGEASELRDLLLDWMDEDDDERYQGRENSNLGRGRDPWVPNRMPKSWNEIWSIPEWGEAAFDGQGALLPWAEEFSSRFSLDHDSPANINSVDREMVEWLHDADVISYPSWLDERDGIDNEEGTENDRVLTELPGGEDGEMGELFSSESQVLRIRASLLVGERYVWKEAWIAKDSEGEEQEGQRPEPVNSEEGEAAWGNWKLIDVREGLSLVLDDEKKEG</sequence>
<organism evidence="2 3">
    <name type="scientific">Puniceicoccus vermicola</name>
    <dbReference type="NCBI Taxonomy" id="388746"/>
    <lineage>
        <taxon>Bacteria</taxon>
        <taxon>Pseudomonadati</taxon>
        <taxon>Verrucomicrobiota</taxon>
        <taxon>Opitutia</taxon>
        <taxon>Puniceicoccales</taxon>
        <taxon>Puniceicoccaceae</taxon>
        <taxon>Puniceicoccus</taxon>
    </lineage>
</organism>
<name>A0A7X1E5J5_9BACT</name>
<evidence type="ECO:0000313" key="2">
    <source>
        <dbReference type="EMBL" id="MBC2603108.1"/>
    </source>
</evidence>
<dbReference type="RefSeq" id="WP_185693749.1">
    <property type="nucleotide sequence ID" value="NZ_JACHVA010000118.1"/>
</dbReference>
<dbReference type="EMBL" id="JACHVA010000118">
    <property type="protein sequence ID" value="MBC2603108.1"/>
    <property type="molecule type" value="Genomic_DNA"/>
</dbReference>
<accession>A0A7X1E5J5</accession>